<dbReference type="EMBL" id="SJPP01000001">
    <property type="protein sequence ID" value="TWU12855.1"/>
    <property type="molecule type" value="Genomic_DNA"/>
</dbReference>
<gene>
    <name evidence="1" type="ORF">CA54_16810</name>
</gene>
<sequence>MGNFRLIGGDIRLPAESVVNETVAAATKIDADKLQHLYKAGTSFGLAIGATPAAVERIVFVASGAATIRGFHALLNDTGTNTDVDFDLKVNGASVLSSVVTLTDADGDRSVSDGALSSAALVAGDVVSIELAVTTTTGAQGPFAWVEIEENAA</sequence>
<dbReference type="AlphaFoldDB" id="A0A5C6BLG5"/>
<comment type="caution">
    <text evidence="1">The sequence shown here is derived from an EMBL/GenBank/DDBJ whole genome shotgun (WGS) entry which is preliminary data.</text>
</comment>
<reference evidence="1 2" key="1">
    <citation type="submission" date="2019-02" db="EMBL/GenBank/DDBJ databases">
        <title>Deep-cultivation of Planctomycetes and their phenomic and genomic characterization uncovers novel biology.</title>
        <authorList>
            <person name="Wiegand S."/>
            <person name="Jogler M."/>
            <person name="Boedeker C."/>
            <person name="Pinto D."/>
            <person name="Vollmers J."/>
            <person name="Rivas-Marin E."/>
            <person name="Kohn T."/>
            <person name="Peeters S.H."/>
            <person name="Heuer A."/>
            <person name="Rast P."/>
            <person name="Oberbeckmann S."/>
            <person name="Bunk B."/>
            <person name="Jeske O."/>
            <person name="Meyerdierks A."/>
            <person name="Storesund J.E."/>
            <person name="Kallscheuer N."/>
            <person name="Luecker S."/>
            <person name="Lage O.M."/>
            <person name="Pohl T."/>
            <person name="Merkel B.J."/>
            <person name="Hornburger P."/>
            <person name="Mueller R.-W."/>
            <person name="Bruemmer F."/>
            <person name="Labrenz M."/>
            <person name="Spormann A.M."/>
            <person name="Op Den Camp H."/>
            <person name="Overmann J."/>
            <person name="Amann R."/>
            <person name="Jetten M.S.M."/>
            <person name="Mascher T."/>
            <person name="Medema M.H."/>
            <person name="Devos D.P."/>
            <person name="Kaster A.-K."/>
            <person name="Ovreas L."/>
            <person name="Rohde M."/>
            <person name="Galperin M.Y."/>
            <person name="Jogler C."/>
        </authorList>
    </citation>
    <scope>NUCLEOTIDE SEQUENCE [LARGE SCALE GENOMIC DNA]</scope>
    <source>
        <strain evidence="1 2">CA54</strain>
    </source>
</reference>
<keyword evidence="2" id="KW-1185">Reference proteome</keyword>
<organism evidence="1 2">
    <name type="scientific">Symmachiella macrocystis</name>
    <dbReference type="NCBI Taxonomy" id="2527985"/>
    <lineage>
        <taxon>Bacteria</taxon>
        <taxon>Pseudomonadati</taxon>
        <taxon>Planctomycetota</taxon>
        <taxon>Planctomycetia</taxon>
        <taxon>Planctomycetales</taxon>
        <taxon>Planctomycetaceae</taxon>
        <taxon>Symmachiella</taxon>
    </lineage>
</organism>
<evidence type="ECO:0000313" key="1">
    <source>
        <dbReference type="EMBL" id="TWU12855.1"/>
    </source>
</evidence>
<name>A0A5C6BLG5_9PLAN</name>
<dbReference type="Proteomes" id="UP000320735">
    <property type="component" value="Unassembled WGS sequence"/>
</dbReference>
<accession>A0A5C6BLG5</accession>
<proteinExistence type="predicted"/>
<evidence type="ECO:0000313" key="2">
    <source>
        <dbReference type="Proteomes" id="UP000320735"/>
    </source>
</evidence>
<protein>
    <submittedName>
        <fullName evidence="1">Uncharacterized protein</fullName>
    </submittedName>
</protein>